<keyword evidence="6" id="KW-0418">Kinase</keyword>
<dbReference type="NCBIfam" id="TIGR00526">
    <property type="entry name" value="folB_dom"/>
    <property type="match status" value="1"/>
</dbReference>
<organism evidence="10 11">
    <name type="scientific">Hericium alpestre</name>
    <dbReference type="NCBI Taxonomy" id="135208"/>
    <lineage>
        <taxon>Eukaryota</taxon>
        <taxon>Fungi</taxon>
        <taxon>Dikarya</taxon>
        <taxon>Basidiomycota</taxon>
        <taxon>Agaricomycotina</taxon>
        <taxon>Agaricomycetes</taxon>
        <taxon>Russulales</taxon>
        <taxon>Hericiaceae</taxon>
        <taxon>Hericium</taxon>
    </lineage>
</organism>
<dbReference type="PANTHER" id="PTHR43071">
    <property type="entry name" value="2-AMINO-4-HYDROXY-6-HYDROXYMETHYLDIHYDROPTERIDINE PYROPHOSPHOKINASE"/>
    <property type="match status" value="1"/>
</dbReference>
<dbReference type="Pfam" id="PF02152">
    <property type="entry name" value="FolB"/>
    <property type="match status" value="2"/>
</dbReference>
<dbReference type="STRING" id="135208.A0A4Y9ZZZ9"/>
<dbReference type="Proteomes" id="UP000298061">
    <property type="component" value="Unassembled WGS sequence"/>
</dbReference>
<evidence type="ECO:0000256" key="5">
    <source>
        <dbReference type="ARBA" id="ARBA00022741"/>
    </source>
</evidence>
<dbReference type="OrthoDB" id="615426at2759"/>
<keyword evidence="7" id="KW-0067">ATP-binding</keyword>
<evidence type="ECO:0000256" key="3">
    <source>
        <dbReference type="ARBA" id="ARBA00013253"/>
    </source>
</evidence>
<dbReference type="SMART" id="SM00905">
    <property type="entry name" value="FolB"/>
    <property type="match status" value="2"/>
</dbReference>
<proteinExistence type="inferred from homology"/>
<evidence type="ECO:0000256" key="4">
    <source>
        <dbReference type="ARBA" id="ARBA00022679"/>
    </source>
</evidence>
<evidence type="ECO:0000256" key="2">
    <source>
        <dbReference type="ARBA" id="ARBA00009640"/>
    </source>
</evidence>
<keyword evidence="5" id="KW-0547">Nucleotide-binding</keyword>
<dbReference type="InterPro" id="IPR000550">
    <property type="entry name" value="Hppk"/>
</dbReference>
<dbReference type="AlphaFoldDB" id="A0A4Y9ZZZ9"/>
<accession>A0A4Y9ZZZ9</accession>
<dbReference type="Gene3D" id="3.30.70.560">
    <property type="entry name" value="7,8-Dihydro-6-hydroxymethylpterin-pyrophosphokinase HPPK"/>
    <property type="match status" value="1"/>
</dbReference>
<feature type="domain" description="7,8-dihydro-6-hydroxymethylpterin-pyrophosphokinase" evidence="9">
    <location>
        <begin position="358"/>
        <end position="369"/>
    </location>
</feature>
<evidence type="ECO:0000256" key="8">
    <source>
        <dbReference type="ARBA" id="ARBA00022909"/>
    </source>
</evidence>
<dbReference type="EC" id="2.7.6.3" evidence="3"/>
<protein>
    <recommendedName>
        <fullName evidence="3">2-amino-4-hydroxy-6-hydroxymethyldihydropteridine diphosphokinase</fullName>
        <ecNumber evidence="3">2.7.6.3</ecNumber>
    </recommendedName>
</protein>
<dbReference type="GO" id="GO:0003848">
    <property type="term" value="F:2-amino-4-hydroxy-6-hydroxymethyldihydropteridine diphosphokinase activity"/>
    <property type="evidence" value="ECO:0007669"/>
    <property type="project" value="UniProtKB-EC"/>
</dbReference>
<dbReference type="PROSITE" id="PS00794">
    <property type="entry name" value="HPPK"/>
    <property type="match status" value="1"/>
</dbReference>
<name>A0A4Y9ZZZ9_9AGAM</name>
<evidence type="ECO:0000259" key="9">
    <source>
        <dbReference type="PROSITE" id="PS00794"/>
    </source>
</evidence>
<evidence type="ECO:0000256" key="6">
    <source>
        <dbReference type="ARBA" id="ARBA00022777"/>
    </source>
</evidence>
<dbReference type="GO" id="GO:0005524">
    <property type="term" value="F:ATP binding"/>
    <property type="evidence" value="ECO:0007669"/>
    <property type="project" value="UniProtKB-KW"/>
</dbReference>
<keyword evidence="11" id="KW-1185">Reference proteome</keyword>
<dbReference type="GO" id="GO:0046654">
    <property type="term" value="P:tetrahydrofolate biosynthetic process"/>
    <property type="evidence" value="ECO:0007669"/>
    <property type="project" value="UniProtKB-UniPathway"/>
</dbReference>
<dbReference type="SUPFAM" id="SSF55083">
    <property type="entry name" value="6-hydroxymethyl-7,8-dihydropterin pyrophosphokinase, HPPK"/>
    <property type="match status" value="1"/>
</dbReference>
<dbReference type="UniPathway" id="UPA00077">
    <property type="reaction ID" value="UER00155"/>
</dbReference>
<dbReference type="EMBL" id="SFCI01000441">
    <property type="protein sequence ID" value="TFY79794.1"/>
    <property type="molecule type" value="Genomic_DNA"/>
</dbReference>
<dbReference type="Pfam" id="PF01288">
    <property type="entry name" value="HPPK"/>
    <property type="match status" value="1"/>
</dbReference>
<comment type="pathway">
    <text evidence="1">Cofactor biosynthesis; tetrahydrofolate biosynthesis; 2-amino-4-hydroxy-6-hydroxymethyl-7,8-dihydropteridine diphosphate from 7,8-dihydroneopterin triphosphate: step 4/4.</text>
</comment>
<dbReference type="InterPro" id="IPR043133">
    <property type="entry name" value="GTP-CH-I_C/QueF"/>
</dbReference>
<dbReference type="GO" id="GO:0016301">
    <property type="term" value="F:kinase activity"/>
    <property type="evidence" value="ECO:0007669"/>
    <property type="project" value="UniProtKB-KW"/>
</dbReference>
<evidence type="ECO:0000256" key="7">
    <source>
        <dbReference type="ARBA" id="ARBA00022840"/>
    </source>
</evidence>
<dbReference type="CDD" id="cd00483">
    <property type="entry name" value="HPPK"/>
    <property type="match status" value="1"/>
</dbReference>
<dbReference type="PANTHER" id="PTHR43071:SF1">
    <property type="entry name" value="2-AMINO-4-HYDROXY-6-HYDROXYMETHYLDIHYDROPTERIDINE PYROPHOSPHOKINASE"/>
    <property type="match status" value="1"/>
</dbReference>
<sequence length="413" mass="45841">MQSTRRFRDQDVVRVRNLTFNIPIGDGAQWPSSSAPTLQPIRTTITIPHDLRRAARSDDIARSLNYGSLSKAVVRSLDAHSASGFASLEALLDHIFHTVFAAFEEIRQVNVEIVKPRALPYAAGVGIVSTRTRDGARVGADVYFLNRLGVNLIVGLNQCEREDKQLVEFDIEVARPSQQDDVFSFRSLGKVIREVTEASSFISLESLASLVAQTTLHHLGREDNVATVRAAKPKAITFAEAAEVELLRTLADYQDSVDVSVAVDMHPLGIKALFANIENAMRMLERPDDFVESPEGTSAPLVYVIDTSFLYETAPMYVTDQPRFVNGACMIETNLSARTLLTLLKKIEEAVGRVPSIRNGPRAVDLDIVFYDNSVIDTRPETERDGLDNLQGQLVVPHPRMAEREFVLRPLNE</sequence>
<evidence type="ECO:0000313" key="11">
    <source>
        <dbReference type="Proteomes" id="UP000298061"/>
    </source>
</evidence>
<dbReference type="InterPro" id="IPR006157">
    <property type="entry name" value="FolB_dom"/>
</dbReference>
<dbReference type="SUPFAM" id="SSF55620">
    <property type="entry name" value="Tetrahydrobiopterin biosynthesis enzymes-like"/>
    <property type="match status" value="2"/>
</dbReference>
<dbReference type="InterPro" id="IPR035907">
    <property type="entry name" value="Hppk_sf"/>
</dbReference>
<keyword evidence="4" id="KW-0808">Transferase</keyword>
<dbReference type="NCBIfam" id="TIGR01498">
    <property type="entry name" value="folK"/>
    <property type="match status" value="1"/>
</dbReference>
<comment type="caution">
    <text evidence="10">The sequence shown here is derived from an EMBL/GenBank/DDBJ whole genome shotgun (WGS) entry which is preliminary data.</text>
</comment>
<reference evidence="10 11" key="1">
    <citation type="submission" date="2019-02" db="EMBL/GenBank/DDBJ databases">
        <title>Genome sequencing of the rare red list fungi Hericium alpestre (H. flagellum).</title>
        <authorList>
            <person name="Buettner E."/>
            <person name="Kellner H."/>
        </authorList>
    </citation>
    <scope>NUCLEOTIDE SEQUENCE [LARGE SCALE GENOMIC DNA]</scope>
    <source>
        <strain evidence="10 11">DSM 108284</strain>
    </source>
</reference>
<dbReference type="GO" id="GO:0046656">
    <property type="term" value="P:folic acid biosynthetic process"/>
    <property type="evidence" value="ECO:0007669"/>
    <property type="project" value="UniProtKB-KW"/>
</dbReference>
<dbReference type="GO" id="GO:0004150">
    <property type="term" value="F:dihydroneopterin aldolase activity"/>
    <property type="evidence" value="ECO:0007669"/>
    <property type="project" value="InterPro"/>
</dbReference>
<comment type="similarity">
    <text evidence="2">In the N-terminal section; belongs to the DHNA family.</text>
</comment>
<keyword evidence="8" id="KW-0289">Folate biosynthesis</keyword>
<gene>
    <name evidence="10" type="ORF">EWM64_g4219</name>
</gene>
<evidence type="ECO:0000313" key="10">
    <source>
        <dbReference type="EMBL" id="TFY79794.1"/>
    </source>
</evidence>
<dbReference type="Gene3D" id="3.30.1130.10">
    <property type="match status" value="2"/>
</dbReference>
<evidence type="ECO:0000256" key="1">
    <source>
        <dbReference type="ARBA" id="ARBA00005051"/>
    </source>
</evidence>